<dbReference type="InterPro" id="IPR050292">
    <property type="entry name" value="Glutamine_Synthetase"/>
</dbReference>
<dbReference type="PANTHER" id="PTHR20852">
    <property type="entry name" value="GLUTAMINE SYNTHETASE"/>
    <property type="match status" value="1"/>
</dbReference>
<comment type="caution">
    <text evidence="2">The sequence shown here is derived from an EMBL/GenBank/DDBJ whole genome shotgun (WGS) entry which is preliminary data.</text>
</comment>
<evidence type="ECO:0000313" key="3">
    <source>
        <dbReference type="Proteomes" id="UP000828251"/>
    </source>
</evidence>
<proteinExistence type="predicted"/>
<keyword evidence="3" id="KW-1185">Reference proteome</keyword>
<dbReference type="PANTHER" id="PTHR20852:SF99">
    <property type="entry name" value="GLUTAMINE SYNTHETASE"/>
    <property type="match status" value="1"/>
</dbReference>
<dbReference type="SUPFAM" id="SSF54368">
    <property type="entry name" value="Glutamine synthetase, N-terminal domain"/>
    <property type="match status" value="1"/>
</dbReference>
<dbReference type="GO" id="GO:0005737">
    <property type="term" value="C:cytoplasm"/>
    <property type="evidence" value="ECO:0007669"/>
    <property type="project" value="TreeGrafter"/>
</dbReference>
<dbReference type="GO" id="GO:0004356">
    <property type="term" value="F:glutamine synthetase activity"/>
    <property type="evidence" value="ECO:0007669"/>
    <property type="project" value="InterPro"/>
</dbReference>
<accession>A0A9D4A5Z4</accession>
<sequence length="116" mass="12882">MRQTRLCSRILSTSTSQTPPRRIGGSEIDLRSKARTLPAPVSDPQKLPKWNYDGSSTGQALGKDVHPQAIFKDTSRRGNNILVMCDAYTPFGEPILTNKRYNAAKIFSHPQVILEA</sequence>
<evidence type="ECO:0000256" key="1">
    <source>
        <dbReference type="SAM" id="MobiDB-lite"/>
    </source>
</evidence>
<protein>
    <recommendedName>
        <fullName evidence="4">Glutamine synthetase</fullName>
    </recommendedName>
</protein>
<dbReference type="OrthoDB" id="1936100at2759"/>
<feature type="compositionally biased region" description="Polar residues" evidence="1">
    <location>
        <begin position="1"/>
        <end position="19"/>
    </location>
</feature>
<evidence type="ECO:0008006" key="4">
    <source>
        <dbReference type="Google" id="ProtNLM"/>
    </source>
</evidence>
<reference evidence="2 3" key="1">
    <citation type="journal article" date="2021" name="Plant Biotechnol. J.">
        <title>Multi-omics assisted identification of the key and species-specific regulatory components of drought-tolerant mechanisms in Gossypium stocksii.</title>
        <authorList>
            <person name="Yu D."/>
            <person name="Ke L."/>
            <person name="Zhang D."/>
            <person name="Wu Y."/>
            <person name="Sun Y."/>
            <person name="Mei J."/>
            <person name="Sun J."/>
            <person name="Sun Y."/>
        </authorList>
    </citation>
    <scope>NUCLEOTIDE SEQUENCE [LARGE SCALE GENOMIC DNA]</scope>
    <source>
        <strain evidence="3">cv. E1</strain>
        <tissue evidence="2">Leaf</tissue>
    </source>
</reference>
<dbReference type="GO" id="GO:0006542">
    <property type="term" value="P:glutamine biosynthetic process"/>
    <property type="evidence" value="ECO:0007669"/>
    <property type="project" value="InterPro"/>
</dbReference>
<dbReference type="AlphaFoldDB" id="A0A9D4A5Z4"/>
<dbReference type="Gene3D" id="3.10.20.70">
    <property type="entry name" value="Glutamine synthetase, N-terminal domain"/>
    <property type="match status" value="1"/>
</dbReference>
<name>A0A9D4A5Z4_9ROSI</name>
<feature type="region of interest" description="Disordered" evidence="1">
    <location>
        <begin position="1"/>
        <end position="61"/>
    </location>
</feature>
<dbReference type="Proteomes" id="UP000828251">
    <property type="component" value="Unassembled WGS sequence"/>
</dbReference>
<dbReference type="InterPro" id="IPR036651">
    <property type="entry name" value="Gln_synt_N_sf"/>
</dbReference>
<dbReference type="EMBL" id="JAIQCV010000006">
    <property type="protein sequence ID" value="KAH1089921.1"/>
    <property type="molecule type" value="Genomic_DNA"/>
</dbReference>
<gene>
    <name evidence="2" type="ORF">J1N35_017178</name>
</gene>
<organism evidence="2 3">
    <name type="scientific">Gossypium stocksii</name>
    <dbReference type="NCBI Taxonomy" id="47602"/>
    <lineage>
        <taxon>Eukaryota</taxon>
        <taxon>Viridiplantae</taxon>
        <taxon>Streptophyta</taxon>
        <taxon>Embryophyta</taxon>
        <taxon>Tracheophyta</taxon>
        <taxon>Spermatophyta</taxon>
        <taxon>Magnoliopsida</taxon>
        <taxon>eudicotyledons</taxon>
        <taxon>Gunneridae</taxon>
        <taxon>Pentapetalae</taxon>
        <taxon>rosids</taxon>
        <taxon>malvids</taxon>
        <taxon>Malvales</taxon>
        <taxon>Malvaceae</taxon>
        <taxon>Malvoideae</taxon>
        <taxon>Gossypium</taxon>
    </lineage>
</organism>
<evidence type="ECO:0000313" key="2">
    <source>
        <dbReference type="EMBL" id="KAH1089921.1"/>
    </source>
</evidence>